<sequence>MGKFRINLSKGAAQDLKKLYKSGRKADVSKVQKIFVELEENPREGTGNPEQLKHYEIPTWSRRINKKDRLVYQIFDEEVVVTVLQALGHYNDR</sequence>
<dbReference type="STRING" id="1118202.SAMN05443429_10533"/>
<dbReference type="AlphaFoldDB" id="A0A1M6E9U1"/>
<reference evidence="8 9" key="1">
    <citation type="submission" date="2016-11" db="EMBL/GenBank/DDBJ databases">
        <authorList>
            <person name="Jaros S."/>
            <person name="Januszkiewicz K."/>
            <person name="Wedrychowicz H."/>
        </authorList>
    </citation>
    <scope>NUCLEOTIDE SEQUENCE [LARGE SCALE GENOMIC DNA]</scope>
    <source>
        <strain evidence="8 9">DSM 25479</strain>
    </source>
</reference>
<evidence type="ECO:0000256" key="5">
    <source>
        <dbReference type="ARBA" id="ARBA00022801"/>
    </source>
</evidence>
<dbReference type="PANTHER" id="PTHR38039">
    <property type="entry name" value="TOXIN YOEB"/>
    <property type="match status" value="1"/>
</dbReference>
<dbReference type="GO" id="GO:0045892">
    <property type="term" value="P:negative regulation of DNA-templated transcription"/>
    <property type="evidence" value="ECO:0007669"/>
    <property type="project" value="TreeGrafter"/>
</dbReference>
<evidence type="ECO:0000313" key="7">
    <source>
        <dbReference type="EMBL" id="QOR74344.1"/>
    </source>
</evidence>
<dbReference type="Pfam" id="PF06769">
    <property type="entry name" value="YoeB_toxin"/>
    <property type="match status" value="1"/>
</dbReference>
<dbReference type="EMBL" id="FQYI01000005">
    <property type="protein sequence ID" value="SHI82183.1"/>
    <property type="molecule type" value="Genomic_DNA"/>
</dbReference>
<evidence type="ECO:0000256" key="6">
    <source>
        <dbReference type="ARBA" id="ARBA00030388"/>
    </source>
</evidence>
<keyword evidence="3" id="KW-0540">Nuclease</keyword>
<dbReference type="InterPro" id="IPR009614">
    <property type="entry name" value="YoeB_toxin"/>
</dbReference>
<dbReference type="NCBIfam" id="TIGR02116">
    <property type="entry name" value="toxin_Txe_YoeB"/>
    <property type="match status" value="1"/>
</dbReference>
<dbReference type="Proteomes" id="UP000593605">
    <property type="component" value="Chromosome"/>
</dbReference>
<dbReference type="GO" id="GO:0006401">
    <property type="term" value="P:RNA catabolic process"/>
    <property type="evidence" value="ECO:0007669"/>
    <property type="project" value="InterPro"/>
</dbReference>
<keyword evidence="9" id="KW-1185">Reference proteome</keyword>
<protein>
    <recommendedName>
        <fullName evidence="6">Putative mRNA interferase YoeB</fullName>
    </recommendedName>
</protein>
<comment type="similarity">
    <text evidence="1">Belongs to the YoeB family.</text>
</comment>
<dbReference type="RefSeq" id="WP_073179325.1">
    <property type="nucleotide sequence ID" value="NZ_CP063145.1"/>
</dbReference>
<keyword evidence="2" id="KW-1277">Toxin-antitoxin system</keyword>
<keyword evidence="4" id="KW-0255">Endonuclease</keyword>
<dbReference type="PANTHER" id="PTHR38039:SF1">
    <property type="entry name" value="TOXIN YOEB"/>
    <property type="match status" value="1"/>
</dbReference>
<evidence type="ECO:0000313" key="9">
    <source>
        <dbReference type="Proteomes" id="UP000184335"/>
    </source>
</evidence>
<dbReference type="SUPFAM" id="SSF143011">
    <property type="entry name" value="RelE-like"/>
    <property type="match status" value="1"/>
</dbReference>
<evidence type="ECO:0000256" key="3">
    <source>
        <dbReference type="ARBA" id="ARBA00022722"/>
    </source>
</evidence>
<accession>A0A1M6E9U1</accession>
<evidence type="ECO:0000256" key="1">
    <source>
        <dbReference type="ARBA" id="ARBA00008172"/>
    </source>
</evidence>
<organism evidence="8 9">
    <name type="scientific">Cruoricaptor ignavus</name>
    <dbReference type="NCBI Taxonomy" id="1118202"/>
    <lineage>
        <taxon>Bacteria</taxon>
        <taxon>Pseudomonadati</taxon>
        <taxon>Bacteroidota</taxon>
        <taxon>Flavobacteriia</taxon>
        <taxon>Flavobacteriales</taxon>
        <taxon>Weeksellaceae</taxon>
        <taxon>Cruoricaptor</taxon>
    </lineage>
</organism>
<name>A0A1M6E9U1_9FLAO</name>
<dbReference type="Proteomes" id="UP000184335">
    <property type="component" value="Unassembled WGS sequence"/>
</dbReference>
<proteinExistence type="inferred from homology"/>
<dbReference type="KEGG" id="civ:IMZ16_02570"/>
<evidence type="ECO:0000313" key="8">
    <source>
        <dbReference type="EMBL" id="SHI82183.1"/>
    </source>
</evidence>
<dbReference type="Gene3D" id="3.30.2310.20">
    <property type="entry name" value="RelE-like"/>
    <property type="match status" value="1"/>
</dbReference>
<dbReference type="GO" id="GO:0004519">
    <property type="term" value="F:endonuclease activity"/>
    <property type="evidence" value="ECO:0007669"/>
    <property type="project" value="UniProtKB-KW"/>
</dbReference>
<dbReference type="OrthoDB" id="9801102at2"/>
<dbReference type="EMBL" id="CP063145">
    <property type="protein sequence ID" value="QOR74344.1"/>
    <property type="molecule type" value="Genomic_DNA"/>
</dbReference>
<evidence type="ECO:0000313" key="10">
    <source>
        <dbReference type="Proteomes" id="UP000593605"/>
    </source>
</evidence>
<gene>
    <name evidence="7" type="ORF">IMZ16_02570</name>
    <name evidence="8" type="ORF">SAMN05443429_10533</name>
</gene>
<dbReference type="GO" id="GO:0016787">
    <property type="term" value="F:hydrolase activity"/>
    <property type="evidence" value="ECO:0007669"/>
    <property type="project" value="UniProtKB-KW"/>
</dbReference>
<reference evidence="7 10" key="2">
    <citation type="submission" date="2020-10" db="EMBL/GenBank/DDBJ databases">
        <title>Complete genome of Cruoricapor ignavus strain M1214 isolated from the blood culture of a febrile patient.</title>
        <authorList>
            <person name="Guglielmino C.J.D."/>
        </authorList>
    </citation>
    <scope>NUCLEOTIDE SEQUENCE [LARGE SCALE GENOMIC DNA]</scope>
    <source>
        <strain evidence="7 10">M1214</strain>
    </source>
</reference>
<dbReference type="InterPro" id="IPR035093">
    <property type="entry name" value="RelE/ParE_toxin_dom_sf"/>
</dbReference>
<evidence type="ECO:0000256" key="2">
    <source>
        <dbReference type="ARBA" id="ARBA00022649"/>
    </source>
</evidence>
<evidence type="ECO:0000256" key="4">
    <source>
        <dbReference type="ARBA" id="ARBA00022759"/>
    </source>
</evidence>
<keyword evidence="5" id="KW-0378">Hydrolase</keyword>